<evidence type="ECO:0008006" key="3">
    <source>
        <dbReference type="Google" id="ProtNLM"/>
    </source>
</evidence>
<organism evidence="1 2">
    <name type="scientific">Qipengyuania spongiae</name>
    <dbReference type="NCBI Taxonomy" id="2909673"/>
    <lineage>
        <taxon>Bacteria</taxon>
        <taxon>Pseudomonadati</taxon>
        <taxon>Pseudomonadota</taxon>
        <taxon>Alphaproteobacteria</taxon>
        <taxon>Sphingomonadales</taxon>
        <taxon>Erythrobacteraceae</taxon>
        <taxon>Qipengyuania</taxon>
    </lineage>
</organism>
<dbReference type="Proteomes" id="UP001065265">
    <property type="component" value="Chromosome"/>
</dbReference>
<protein>
    <recommendedName>
        <fullName evidence="3">Phytoene synthase</fullName>
    </recommendedName>
</protein>
<proteinExistence type="predicted"/>
<evidence type="ECO:0000313" key="1">
    <source>
        <dbReference type="EMBL" id="UVI38904.1"/>
    </source>
</evidence>
<keyword evidence="2" id="KW-1185">Reference proteome</keyword>
<name>A0ABY5T085_9SPHN</name>
<sequence length="216" mass="23782">MPDKKRVSHTFPTDLPELGRLALASARAGDRPLFEIVFALDARLARLVSGTTETMLGQLRLSWWRDQLAGTGPIDRRGEPLLERIDEAWAADRQPLGELVDGWEGFLLAESNGWRSVAEGRAAAFVAIARSIGSSSTADSIDRAVRNWTFAEIGRDKSANPGDQVQIKHGTRLDRPMRPLAVLAGLARRALRSDRRDLMGGRTLPFAAMRLGIFGR</sequence>
<dbReference type="RefSeq" id="WP_265558086.1">
    <property type="nucleotide sequence ID" value="NZ_CP092471.1"/>
</dbReference>
<dbReference type="EMBL" id="CP092471">
    <property type="protein sequence ID" value="UVI38904.1"/>
    <property type="molecule type" value="Genomic_DNA"/>
</dbReference>
<gene>
    <name evidence="1" type="ORF">L1F33_11735</name>
</gene>
<reference evidence="1" key="1">
    <citation type="submission" date="2022-02" db="EMBL/GenBank/DDBJ databases">
        <title>Qipengyuania spongiae sp. nov., isolated from marine sponge.</title>
        <authorList>
            <person name="Li Z."/>
            <person name="Zhang M."/>
        </authorList>
    </citation>
    <scope>NUCLEOTIDE SEQUENCE</scope>
    <source>
        <strain evidence="1">PHS-Z21</strain>
    </source>
</reference>
<evidence type="ECO:0000313" key="2">
    <source>
        <dbReference type="Proteomes" id="UP001065265"/>
    </source>
</evidence>
<accession>A0ABY5T085</accession>